<dbReference type="PROSITE" id="PS00551">
    <property type="entry name" value="MOLYBDOPTERIN_PROK_1"/>
    <property type="match status" value="1"/>
</dbReference>
<reference evidence="19 20" key="2">
    <citation type="journal article" date="2010" name="Stand. Genomic Sci.">
        <title>Complete genome sequence of Syntrophothermus lipocalidus type strain (TGB-C1).</title>
        <authorList>
            <person name="Djao O.D."/>
            <person name="Zhang X."/>
            <person name="Lucas S."/>
            <person name="Lapidus A."/>
            <person name="Del Rio T.G."/>
            <person name="Nolan M."/>
            <person name="Tice H."/>
            <person name="Cheng J.F."/>
            <person name="Han C."/>
            <person name="Tapia R."/>
            <person name="Goodwin L."/>
            <person name="Pitluck S."/>
            <person name="Liolios K."/>
            <person name="Ivanova N."/>
            <person name="Mavromatis K."/>
            <person name="Mikhailova N."/>
            <person name="Ovchinnikova G."/>
            <person name="Pati A."/>
            <person name="Brambilla E."/>
            <person name="Chen A."/>
            <person name="Palaniappan K."/>
            <person name="Land M."/>
            <person name="Hauser L."/>
            <person name="Chang Y.J."/>
            <person name="Jeffries C.D."/>
            <person name="Rohde M."/>
            <person name="Sikorski J."/>
            <person name="Spring S."/>
            <person name="Goker M."/>
            <person name="Detter J.C."/>
            <person name="Woyke T."/>
            <person name="Bristow J."/>
            <person name="Eisen J.A."/>
            <person name="Markowitz V."/>
            <person name="Hugenholtz P."/>
            <person name="Kyrpides N.C."/>
            <person name="Klenk H.P."/>
        </authorList>
    </citation>
    <scope>NUCLEOTIDE SEQUENCE [LARGE SCALE GENOMIC DNA]</scope>
    <source>
        <strain evidence="20">DSM 12680 / TGB-C1</strain>
    </source>
</reference>
<keyword evidence="8" id="KW-1278">Translocase</keyword>
<evidence type="ECO:0000256" key="4">
    <source>
        <dbReference type="ARBA" id="ARBA00022485"/>
    </source>
</evidence>
<comment type="similarity">
    <text evidence="3">Belongs to the complex I 75 kDa subunit family.</text>
</comment>
<dbReference type="GO" id="GO:0008137">
    <property type="term" value="F:NADH dehydrogenase (ubiquinone) activity"/>
    <property type="evidence" value="ECO:0007669"/>
    <property type="project" value="InterPro"/>
</dbReference>
<dbReference type="GO" id="GO:0003954">
    <property type="term" value="F:NADH dehydrogenase activity"/>
    <property type="evidence" value="ECO:0007669"/>
    <property type="project" value="TreeGrafter"/>
</dbReference>
<keyword evidence="6" id="KW-0479">Metal-binding</keyword>
<dbReference type="FunFam" id="3.30.70.20:FF:000035">
    <property type="entry name" value="Iron hydrogenase 1"/>
    <property type="match status" value="1"/>
</dbReference>
<dbReference type="AlphaFoldDB" id="D7CM75"/>
<keyword evidence="7" id="KW-0677">Repeat</keyword>
<evidence type="ECO:0000256" key="11">
    <source>
        <dbReference type="ARBA" id="ARBA00023014"/>
    </source>
</evidence>
<feature type="domain" description="2Fe-2S ferredoxin-type" evidence="15">
    <location>
        <begin position="1"/>
        <end position="78"/>
    </location>
</feature>
<comment type="cofactor">
    <cofactor evidence="1">
        <name>[4Fe-4S] cluster</name>
        <dbReference type="ChEBI" id="CHEBI:49883"/>
    </cofactor>
</comment>
<dbReference type="PROSITE" id="PS51085">
    <property type="entry name" value="2FE2S_FER_2"/>
    <property type="match status" value="1"/>
</dbReference>
<dbReference type="GO" id="GO:0042773">
    <property type="term" value="P:ATP synthesis coupled electron transport"/>
    <property type="evidence" value="ECO:0007669"/>
    <property type="project" value="InterPro"/>
</dbReference>
<keyword evidence="11" id="KW-0411">Iron-sulfur</keyword>
<evidence type="ECO:0000256" key="12">
    <source>
        <dbReference type="ARBA" id="ARBA00023027"/>
    </source>
</evidence>
<dbReference type="InterPro" id="IPR027467">
    <property type="entry name" value="MopterinOxRdtase_cofactor_BS"/>
</dbReference>
<keyword evidence="10" id="KW-0408">Iron</keyword>
<keyword evidence="9" id="KW-0560">Oxidoreductase</keyword>
<keyword evidence="5" id="KW-0001">2Fe-2S</keyword>
<dbReference type="GO" id="GO:0051537">
    <property type="term" value="F:2 iron, 2 sulfur cluster binding"/>
    <property type="evidence" value="ECO:0007669"/>
    <property type="project" value="UniProtKB-KW"/>
</dbReference>
<dbReference type="CDD" id="cd00207">
    <property type="entry name" value="fer2"/>
    <property type="match status" value="1"/>
</dbReference>
<dbReference type="InterPro" id="IPR000283">
    <property type="entry name" value="NADH_UbQ_OxRdtase_75kDa_su_CS"/>
</dbReference>
<evidence type="ECO:0000313" key="20">
    <source>
        <dbReference type="Proteomes" id="UP000000378"/>
    </source>
</evidence>
<reference evidence="20" key="1">
    <citation type="journal article" date="2010" name="Stand. Genomic Sci.">
        <title>Complete genome sequence of Syntrophothermus lipocalidus type strain (TGB-C1T).</title>
        <authorList>
            <consortium name="US DOE Joint Genome Institute (JGI-PGF)"/>
            <person name="Djao O."/>
            <person name="Zhang X."/>
            <person name="Lucas S."/>
            <person name="Lapidus A."/>
            <person name="Glavina Del Rio T."/>
            <person name="Nolan M."/>
            <person name="Tice H."/>
            <person name="Cheng J."/>
            <person name="Han C."/>
            <person name="Tapia R."/>
            <person name="Goodwin L."/>
            <person name="Pitluck S."/>
            <person name="Liolios K."/>
            <person name="Ivanova N."/>
            <person name="Mavromatis K."/>
            <person name="Mikhailova N."/>
            <person name="Ovchinnikova G."/>
            <person name="Pati A."/>
            <person name="Brambilla E."/>
            <person name="Chen A."/>
            <person name="Palaniappan K."/>
            <person name="Land M."/>
            <person name="Hauser L."/>
            <person name="Chang Y."/>
            <person name="Jeffries C."/>
            <person name="Rohde M."/>
            <person name="Sikorski J."/>
            <person name="Spring S."/>
            <person name="Goker M."/>
            <person name="Detter J."/>
            <person name="Woyke T."/>
            <person name="Bristow J."/>
            <person name="Eisen J."/>
            <person name="Markowitz V."/>
            <person name="Hugenholtz P."/>
            <person name="Kyrpides N."/>
            <person name="Klenk H."/>
        </authorList>
    </citation>
    <scope>NUCLEOTIDE SEQUENCE [LARGE SCALE GENOMIC DNA]</scope>
    <source>
        <strain evidence="20">DSM 12680 / TGB-C1</strain>
    </source>
</reference>
<dbReference type="EMBL" id="CP002048">
    <property type="protein sequence ID" value="ADI01810.1"/>
    <property type="molecule type" value="Genomic_DNA"/>
</dbReference>
<dbReference type="Pfam" id="PF13510">
    <property type="entry name" value="Fer2_4"/>
    <property type="match status" value="1"/>
</dbReference>
<dbReference type="InterPro" id="IPR017896">
    <property type="entry name" value="4Fe4S_Fe-S-bd"/>
</dbReference>
<evidence type="ECO:0000256" key="3">
    <source>
        <dbReference type="ARBA" id="ARBA00005404"/>
    </source>
</evidence>
<dbReference type="Gene3D" id="2.20.25.90">
    <property type="entry name" value="ADC-like domains"/>
    <property type="match status" value="1"/>
</dbReference>
<dbReference type="InterPro" id="IPR006656">
    <property type="entry name" value="Mopterin_OxRdtase"/>
</dbReference>
<dbReference type="SUPFAM" id="SSF54862">
    <property type="entry name" value="4Fe-4S ferredoxins"/>
    <property type="match status" value="1"/>
</dbReference>
<comment type="cofactor">
    <cofactor evidence="14">
        <name>[2Fe-2S] cluster</name>
        <dbReference type="ChEBI" id="CHEBI:190135"/>
    </cofactor>
</comment>
<evidence type="ECO:0000259" key="18">
    <source>
        <dbReference type="PROSITE" id="PS51839"/>
    </source>
</evidence>
<feature type="domain" description="4Fe-4S His(Cys)3-ligated-type" evidence="18">
    <location>
        <begin position="78"/>
        <end position="117"/>
    </location>
</feature>
<proteinExistence type="inferred from homology"/>
<evidence type="ECO:0000256" key="14">
    <source>
        <dbReference type="ARBA" id="ARBA00034078"/>
    </source>
</evidence>
<protein>
    <submittedName>
        <fullName evidence="19">Molybdopterin oxidoreductase</fullName>
    </submittedName>
</protein>
<evidence type="ECO:0000256" key="9">
    <source>
        <dbReference type="ARBA" id="ARBA00023002"/>
    </source>
</evidence>
<dbReference type="GO" id="GO:0046872">
    <property type="term" value="F:metal ion binding"/>
    <property type="evidence" value="ECO:0007669"/>
    <property type="project" value="UniProtKB-KW"/>
</dbReference>
<evidence type="ECO:0000256" key="13">
    <source>
        <dbReference type="ARBA" id="ARBA00023136"/>
    </source>
</evidence>
<dbReference type="FunFam" id="3.10.20.740:FF:000004">
    <property type="entry name" value="NADH-quinone oxidoreductase"/>
    <property type="match status" value="1"/>
</dbReference>
<evidence type="ECO:0000256" key="8">
    <source>
        <dbReference type="ARBA" id="ARBA00022967"/>
    </source>
</evidence>
<dbReference type="KEGG" id="slp:Slip_1031"/>
<comment type="subcellular location">
    <subcellularLocation>
        <location evidence="2">Membrane</location>
    </subcellularLocation>
</comment>
<dbReference type="Proteomes" id="UP000000378">
    <property type="component" value="Chromosome"/>
</dbReference>
<dbReference type="SUPFAM" id="SSF54292">
    <property type="entry name" value="2Fe-2S ferredoxin-like"/>
    <property type="match status" value="1"/>
</dbReference>
<dbReference type="GO" id="GO:0016020">
    <property type="term" value="C:membrane"/>
    <property type="evidence" value="ECO:0007669"/>
    <property type="project" value="UniProtKB-SubCell"/>
</dbReference>
<keyword evidence="4" id="KW-0004">4Fe-4S</keyword>
<dbReference type="PROSITE" id="PS00198">
    <property type="entry name" value="4FE4S_FER_1"/>
    <property type="match status" value="1"/>
</dbReference>
<dbReference type="Pfam" id="PF04879">
    <property type="entry name" value="Molybdop_Fe4S4"/>
    <property type="match status" value="1"/>
</dbReference>
<keyword evidence="20" id="KW-1185">Reference proteome</keyword>
<sequence>MVRITINGRQLEAPKGSTVLEVCRLHGIEVPTLCYDPELKPAGSCRMCVVEVKGRPTLQAACATPCENDMVVETESPAVVEARKVILELLLARHGGNCLTCEKNGNCKLQDYCYRYGVAESGFAEGGRPEYPVDDPNPFIERDYNKCVMCTLCVRACESITVARAIGVINRGHQAKIATAFDGNLADSSCVFCGQCIMVCPTGALTSKLSRGKGRAYEVKKVLTTCGYCGTGCTLELNVREGQVVGVTSNRSSERSPVNRGSLCVKGRFGWDFIHSPERLKVPMVKENREFREASWDEALDLVASRLKKIKEEHGPDSIAVFASARITNEENYLVQKFARAVLGTNNVDHCARL</sequence>
<accession>D7CM75</accession>
<dbReference type="InterPro" id="IPR006963">
    <property type="entry name" value="Mopterin_OxRdtase_4Fe-4S_dom"/>
</dbReference>
<evidence type="ECO:0000256" key="6">
    <source>
        <dbReference type="ARBA" id="ARBA00022723"/>
    </source>
</evidence>
<dbReference type="Pfam" id="PF00384">
    <property type="entry name" value="Molybdopterin"/>
    <property type="match status" value="1"/>
</dbReference>
<dbReference type="InterPro" id="IPR054351">
    <property type="entry name" value="NADH_UbQ_OxRdtase_ferredoxin"/>
</dbReference>
<gene>
    <name evidence="19" type="ordered locus">Slip_1031</name>
</gene>
<dbReference type="STRING" id="643648.Slip_1031"/>
<dbReference type="Gene3D" id="3.30.70.20">
    <property type="match status" value="1"/>
</dbReference>
<evidence type="ECO:0000313" key="19">
    <source>
        <dbReference type="EMBL" id="ADI01810.1"/>
    </source>
</evidence>
<dbReference type="Gene3D" id="3.40.50.740">
    <property type="match status" value="1"/>
</dbReference>
<dbReference type="InterPro" id="IPR019574">
    <property type="entry name" value="NADH_UbQ_OxRdtase_Gsu_4Fe4S-bd"/>
</dbReference>
<dbReference type="InterPro" id="IPR050123">
    <property type="entry name" value="Prok_molybdopt-oxidoreductase"/>
</dbReference>
<dbReference type="PANTHER" id="PTHR43105:SF14">
    <property type="entry name" value="FORMATE DEHYDROGENASE H"/>
    <property type="match status" value="1"/>
</dbReference>
<keyword evidence="12" id="KW-0520">NAD</keyword>
<evidence type="ECO:0000256" key="1">
    <source>
        <dbReference type="ARBA" id="ARBA00001966"/>
    </source>
</evidence>
<keyword evidence="13" id="KW-0472">Membrane</keyword>
<organism evidence="19 20">
    <name type="scientific">Syntrophothermus lipocalidus (strain DSM 12680 / TGB-C1)</name>
    <dbReference type="NCBI Taxonomy" id="643648"/>
    <lineage>
        <taxon>Bacteria</taxon>
        <taxon>Bacillati</taxon>
        <taxon>Bacillota</taxon>
        <taxon>Clostridia</taxon>
        <taxon>Eubacteriales</taxon>
        <taxon>Syntrophomonadaceae</taxon>
        <taxon>Syntrophothermus</taxon>
    </lineage>
</organism>
<dbReference type="SUPFAM" id="SSF53706">
    <property type="entry name" value="Formate dehydrogenase/DMSO reductase, domains 1-3"/>
    <property type="match status" value="1"/>
</dbReference>
<dbReference type="SMART" id="SM00926">
    <property type="entry name" value="Molybdop_Fe4S4"/>
    <property type="match status" value="1"/>
</dbReference>
<dbReference type="eggNOG" id="COG3383">
    <property type="taxonomic scope" value="Bacteria"/>
</dbReference>
<dbReference type="Gene3D" id="3.10.20.740">
    <property type="match status" value="1"/>
</dbReference>
<evidence type="ECO:0000259" key="16">
    <source>
        <dbReference type="PROSITE" id="PS51379"/>
    </source>
</evidence>
<feature type="domain" description="4Fe-4S Mo/W bis-MGD-type" evidence="17">
    <location>
        <begin position="219"/>
        <end position="278"/>
    </location>
</feature>
<name>D7CM75_SYNLT</name>
<dbReference type="InterPro" id="IPR036010">
    <property type="entry name" value="2Fe-2S_ferredoxin-like_sf"/>
</dbReference>
<dbReference type="SMART" id="SM00929">
    <property type="entry name" value="NADH-G_4Fe-4S_3"/>
    <property type="match status" value="1"/>
</dbReference>
<feature type="domain" description="4Fe-4S ferredoxin-type" evidence="16">
    <location>
        <begin position="138"/>
        <end position="167"/>
    </location>
</feature>
<dbReference type="PROSITE" id="PS51669">
    <property type="entry name" value="4FE4S_MOW_BIS_MGD"/>
    <property type="match status" value="1"/>
</dbReference>
<dbReference type="InterPro" id="IPR017900">
    <property type="entry name" value="4Fe4S_Fe_S_CS"/>
</dbReference>
<dbReference type="GO" id="GO:0051539">
    <property type="term" value="F:4 iron, 4 sulfur cluster binding"/>
    <property type="evidence" value="ECO:0007669"/>
    <property type="project" value="UniProtKB-KW"/>
</dbReference>
<evidence type="ECO:0000256" key="10">
    <source>
        <dbReference type="ARBA" id="ARBA00023004"/>
    </source>
</evidence>
<feature type="domain" description="4Fe-4S ferredoxin-type" evidence="16">
    <location>
        <begin position="181"/>
        <end position="210"/>
    </location>
</feature>
<dbReference type="HOGENOM" id="CLU_000422_11_0_9"/>
<dbReference type="InterPro" id="IPR001041">
    <property type="entry name" value="2Fe-2S_ferredoxin-type"/>
</dbReference>
<evidence type="ECO:0000259" key="15">
    <source>
        <dbReference type="PROSITE" id="PS51085"/>
    </source>
</evidence>
<evidence type="ECO:0000256" key="5">
    <source>
        <dbReference type="ARBA" id="ARBA00022714"/>
    </source>
</evidence>
<evidence type="ECO:0000256" key="2">
    <source>
        <dbReference type="ARBA" id="ARBA00004370"/>
    </source>
</evidence>
<dbReference type="PROSITE" id="PS51839">
    <property type="entry name" value="4FE4S_HC3"/>
    <property type="match status" value="1"/>
</dbReference>
<dbReference type="Pfam" id="PF10588">
    <property type="entry name" value="NADH-G_4Fe-4S_3"/>
    <property type="match status" value="1"/>
</dbReference>
<dbReference type="Pfam" id="PF22117">
    <property type="entry name" value="Fer4_Nqo3"/>
    <property type="match status" value="1"/>
</dbReference>
<dbReference type="PANTHER" id="PTHR43105">
    <property type="entry name" value="RESPIRATORY NITRATE REDUCTASE"/>
    <property type="match status" value="1"/>
</dbReference>
<evidence type="ECO:0000256" key="7">
    <source>
        <dbReference type="ARBA" id="ARBA00022737"/>
    </source>
</evidence>
<evidence type="ECO:0000259" key="17">
    <source>
        <dbReference type="PROSITE" id="PS51669"/>
    </source>
</evidence>
<dbReference type="PROSITE" id="PS00641">
    <property type="entry name" value="COMPLEX1_75K_1"/>
    <property type="match status" value="1"/>
</dbReference>
<dbReference type="PROSITE" id="PS51379">
    <property type="entry name" value="4FE4S_FER_2"/>
    <property type="match status" value="2"/>
</dbReference>